<dbReference type="InterPro" id="IPR011990">
    <property type="entry name" value="TPR-like_helical_dom_sf"/>
</dbReference>
<feature type="repeat" description="TPR" evidence="3">
    <location>
        <begin position="456"/>
        <end position="489"/>
    </location>
</feature>
<feature type="repeat" description="TPR" evidence="3">
    <location>
        <begin position="625"/>
        <end position="658"/>
    </location>
</feature>
<dbReference type="RefSeq" id="WP_086576491.1">
    <property type="nucleotide sequence ID" value="NZ_NGFP01000150.1"/>
</dbReference>
<name>A0A243RE95_9ACTN</name>
<dbReference type="InterPro" id="IPR050498">
    <property type="entry name" value="Ycf3"/>
</dbReference>
<dbReference type="PANTHER" id="PTHR44858:SF1">
    <property type="entry name" value="UDP-N-ACETYLGLUCOSAMINE--PEPTIDE N-ACETYLGLUCOSAMINYLTRANSFERASE SPINDLY-RELATED"/>
    <property type="match status" value="1"/>
</dbReference>
<dbReference type="Gene3D" id="1.25.40.10">
    <property type="entry name" value="Tetratricopeptide repeat domain"/>
    <property type="match status" value="4"/>
</dbReference>
<gene>
    <name evidence="5" type="ORF">CA984_27775</name>
</gene>
<dbReference type="SMART" id="SM00028">
    <property type="entry name" value="TPR"/>
    <property type="match status" value="8"/>
</dbReference>
<dbReference type="Pfam" id="PF13432">
    <property type="entry name" value="TPR_16"/>
    <property type="match status" value="3"/>
</dbReference>
<evidence type="ECO:0000256" key="4">
    <source>
        <dbReference type="SAM" id="MobiDB-lite"/>
    </source>
</evidence>
<proteinExistence type="predicted"/>
<feature type="repeat" description="TPR" evidence="3">
    <location>
        <begin position="490"/>
        <end position="523"/>
    </location>
</feature>
<dbReference type="AlphaFoldDB" id="A0A243RE95"/>
<reference evidence="5 6" key="1">
    <citation type="submission" date="2017-05" db="EMBL/GenBank/DDBJ databases">
        <title>Biotechnological potential of actinobacteria isolated from South African environments.</title>
        <authorList>
            <person name="Le Roes-Hill M."/>
            <person name="Prins A."/>
            <person name="Durrell K.A."/>
        </authorList>
    </citation>
    <scope>NUCLEOTIDE SEQUENCE [LARGE SCALE GENOMIC DNA]</scope>
    <source>
        <strain evidence="5">M26</strain>
    </source>
</reference>
<comment type="caution">
    <text evidence="5">The sequence shown here is derived from an EMBL/GenBank/DDBJ whole genome shotgun (WGS) entry which is preliminary data.</text>
</comment>
<keyword evidence="6" id="KW-1185">Reference proteome</keyword>
<dbReference type="SUPFAM" id="SSF48452">
    <property type="entry name" value="TPR-like"/>
    <property type="match status" value="2"/>
</dbReference>
<dbReference type="PROSITE" id="PS50293">
    <property type="entry name" value="TPR_REGION"/>
    <property type="match status" value="1"/>
</dbReference>
<dbReference type="InterPro" id="IPR019734">
    <property type="entry name" value="TPR_rpt"/>
</dbReference>
<keyword evidence="2 3" id="KW-0802">TPR repeat</keyword>
<dbReference type="Pfam" id="PF13428">
    <property type="entry name" value="TPR_14"/>
    <property type="match status" value="1"/>
</dbReference>
<feature type="compositionally biased region" description="Low complexity" evidence="4">
    <location>
        <begin position="174"/>
        <end position="193"/>
    </location>
</feature>
<evidence type="ECO:0000313" key="5">
    <source>
        <dbReference type="EMBL" id="OUC93059.1"/>
    </source>
</evidence>
<evidence type="ECO:0000256" key="2">
    <source>
        <dbReference type="ARBA" id="ARBA00022803"/>
    </source>
</evidence>
<evidence type="ECO:0000256" key="3">
    <source>
        <dbReference type="PROSITE-ProRule" id="PRU00339"/>
    </source>
</evidence>
<dbReference type="Proteomes" id="UP000194761">
    <property type="component" value="Unassembled WGS sequence"/>
</dbReference>
<evidence type="ECO:0000313" key="6">
    <source>
        <dbReference type="Proteomes" id="UP000194761"/>
    </source>
</evidence>
<feature type="repeat" description="TPR" evidence="3">
    <location>
        <begin position="422"/>
        <end position="455"/>
    </location>
</feature>
<dbReference type="EMBL" id="NGFP01000150">
    <property type="protein sequence ID" value="OUC93059.1"/>
    <property type="molecule type" value="Genomic_DNA"/>
</dbReference>
<dbReference type="PANTHER" id="PTHR44858">
    <property type="entry name" value="TETRATRICOPEPTIDE REPEAT PROTEIN 6"/>
    <property type="match status" value="1"/>
</dbReference>
<organism evidence="5 6">
    <name type="scientific">Streptosporangium minutum</name>
    <dbReference type="NCBI Taxonomy" id="569862"/>
    <lineage>
        <taxon>Bacteria</taxon>
        <taxon>Bacillati</taxon>
        <taxon>Actinomycetota</taxon>
        <taxon>Actinomycetes</taxon>
        <taxon>Streptosporangiales</taxon>
        <taxon>Streptosporangiaceae</taxon>
        <taxon>Streptosporangium</taxon>
    </lineage>
</organism>
<keyword evidence="1" id="KW-0677">Repeat</keyword>
<feature type="region of interest" description="Disordered" evidence="4">
    <location>
        <begin position="161"/>
        <end position="193"/>
    </location>
</feature>
<sequence>MREHLWLIGPLPGDRADPSPLVVNGHRRSRGPYTVGGAILRAVVPEVLERAPAHVASHDIEIRSVAPDLRDRVAARRETIDARIDDDERILVPAPRRTLRLANGVAEFLGACLSGPRTLVVENLHEADPTDLELLAVLVRRLDPALLTMVLASRQPPPRWFRGRVADSAGPGAGQVQAGPGQGGPPHADGAAHVASDCTDERSRAAYEALDPAERARLHDLRADELEATGEFSPRLGAVPFHREHGTDPRGRGAEALWTAVDHCVREGFLDAVTELGRRGLRLAEPGSDLWWRFTQRTATALGALSRQDEARDLYERARRGSQDPAVHAASAYGTAMLDARHPDPARRDLGRARGWINQAVAISTLLPDRGERAFKLGFDRNGQALIEARAGEPHKALSLVESAIELARRDLPPGRHPVHRMVLYANRGRLLAELGRTKEALEEYTEAIAVDPLFADHYLDRGNLLFRLGLTDEALADYEAAIRVSPPLPEAYYNRAEVRLALGDLAGGRADLDHVLELDPDHLDAYINRAGVLAVLGSAAEARADVEAGLALMPGNPHLLTVKGQLDTASGHFEEAARAFDTALDRAPGLGTAWANRGILRYETGDAEGAVADLSRAIEIEEGPELYFNRATALRALGREKAAMDDLRRALDLDPGDPDIRRALGLR</sequence>
<dbReference type="PROSITE" id="PS50005">
    <property type="entry name" value="TPR"/>
    <property type="match status" value="4"/>
</dbReference>
<evidence type="ECO:0000256" key="1">
    <source>
        <dbReference type="ARBA" id="ARBA00022737"/>
    </source>
</evidence>
<protein>
    <submittedName>
        <fullName evidence="5">Uncharacterized protein</fullName>
    </submittedName>
</protein>
<accession>A0A243RE95</accession>